<keyword evidence="6" id="KW-0449">Lipoprotein</keyword>
<name>A0A1C1A2I1_9BACL</name>
<dbReference type="PANTHER" id="PTHR34296:SF2">
    <property type="entry name" value="ABC TRANSPORTER GUANOSINE-BINDING PROTEIN NUPN"/>
    <property type="match status" value="1"/>
</dbReference>
<dbReference type="Pfam" id="PF02608">
    <property type="entry name" value="Bmp"/>
    <property type="match status" value="1"/>
</dbReference>
<dbReference type="STRING" id="512399.A8709_11200"/>
<evidence type="ECO:0000256" key="7">
    <source>
        <dbReference type="SAM" id="SignalP"/>
    </source>
</evidence>
<comment type="similarity">
    <text evidence="2">Belongs to the BMP lipoprotein family.</text>
</comment>
<dbReference type="GO" id="GO:0005886">
    <property type="term" value="C:plasma membrane"/>
    <property type="evidence" value="ECO:0007669"/>
    <property type="project" value="UniProtKB-SubCell"/>
</dbReference>
<dbReference type="InterPro" id="IPR028082">
    <property type="entry name" value="Peripla_BP_I"/>
</dbReference>
<evidence type="ECO:0000313" key="9">
    <source>
        <dbReference type="EMBL" id="OCT14739.1"/>
    </source>
</evidence>
<feature type="chain" id="PRO_5038389236" evidence="7">
    <location>
        <begin position="23"/>
        <end position="372"/>
    </location>
</feature>
<sequence length="372" mass="40110">MAKKLKFIAAMTLLTSILISGCGSTEKDTASESTSKAGKPLKVALLIPGNVGDKSFLDSAANGLTKMKDMLGAETKVVEMGMDQTKWEPTMSDISEQNYDVIVTGPWQVEEVLAEVAPRYPKKKYILFDSELDYASGKFGNVASLLYKQNEASFLAGALAAKVTNSDMPLATKSNVIGFVGGMDIPVINDFLVSYIQGAKYVNPNIKVAVSYIGDFVDSAKGKEMALAQYNEKADVIYNVASQAGLGVLEGAKAKKKYVIGTDTDQAEIFKSTDPEKSELILTSILKQIDNSLLLAVKDMDHIKWGAAQSYGLKEGSVGMALNEFFKKNVPEGIRNELAAIQKKIESGEIKVDTGLGMSTDEIDKIKASVRP</sequence>
<evidence type="ECO:0000256" key="4">
    <source>
        <dbReference type="ARBA" id="ARBA00022729"/>
    </source>
</evidence>
<proteinExistence type="inferred from homology"/>
<comment type="caution">
    <text evidence="9">The sequence shown here is derived from an EMBL/GenBank/DDBJ whole genome shotgun (WGS) entry which is preliminary data.</text>
</comment>
<dbReference type="AlphaFoldDB" id="A0A1C1A2I1"/>
<keyword evidence="10" id="KW-1185">Reference proteome</keyword>
<evidence type="ECO:0000256" key="5">
    <source>
        <dbReference type="ARBA" id="ARBA00023136"/>
    </source>
</evidence>
<feature type="domain" description="ABC transporter substrate-binding protein PnrA-like" evidence="8">
    <location>
        <begin position="42"/>
        <end position="349"/>
    </location>
</feature>
<dbReference type="InterPro" id="IPR003760">
    <property type="entry name" value="PnrA-like"/>
</dbReference>
<feature type="signal peptide" evidence="7">
    <location>
        <begin position="1"/>
        <end position="22"/>
    </location>
</feature>
<protein>
    <submittedName>
        <fullName evidence="9">BMP family ABC transporter substrate-binding protein</fullName>
    </submittedName>
</protein>
<dbReference type="SUPFAM" id="SSF53822">
    <property type="entry name" value="Periplasmic binding protein-like I"/>
    <property type="match status" value="1"/>
</dbReference>
<evidence type="ECO:0000256" key="3">
    <source>
        <dbReference type="ARBA" id="ARBA00022475"/>
    </source>
</evidence>
<keyword evidence="3" id="KW-1003">Cell membrane</keyword>
<reference evidence="10" key="1">
    <citation type="submission" date="2016-05" db="EMBL/GenBank/DDBJ databases">
        <title>Paenibacillus oryzae. sp. nov., isolated from the rice root.</title>
        <authorList>
            <person name="Zhang J."/>
            <person name="Zhang X."/>
        </authorList>
    </citation>
    <scope>NUCLEOTIDE SEQUENCE [LARGE SCALE GENOMIC DNA]</scope>
    <source>
        <strain evidence="10">KCTC13222</strain>
    </source>
</reference>
<keyword evidence="5" id="KW-0472">Membrane</keyword>
<dbReference type="EMBL" id="LYPC01000016">
    <property type="protein sequence ID" value="OCT14739.1"/>
    <property type="molecule type" value="Genomic_DNA"/>
</dbReference>
<evidence type="ECO:0000256" key="6">
    <source>
        <dbReference type="ARBA" id="ARBA00023288"/>
    </source>
</evidence>
<evidence type="ECO:0000313" key="10">
    <source>
        <dbReference type="Proteomes" id="UP000093309"/>
    </source>
</evidence>
<evidence type="ECO:0000256" key="1">
    <source>
        <dbReference type="ARBA" id="ARBA00004193"/>
    </source>
</evidence>
<keyword evidence="4 7" id="KW-0732">Signal</keyword>
<gene>
    <name evidence="9" type="ORF">A8709_11200</name>
</gene>
<dbReference type="Proteomes" id="UP000093309">
    <property type="component" value="Unassembled WGS sequence"/>
</dbReference>
<dbReference type="CDD" id="cd19964">
    <property type="entry name" value="PBP1_BMP-like"/>
    <property type="match status" value="1"/>
</dbReference>
<evidence type="ECO:0000259" key="8">
    <source>
        <dbReference type="Pfam" id="PF02608"/>
    </source>
</evidence>
<dbReference type="PANTHER" id="PTHR34296">
    <property type="entry name" value="TRANSCRIPTIONAL ACTIVATOR PROTEIN MED"/>
    <property type="match status" value="1"/>
</dbReference>
<dbReference type="Gene3D" id="3.40.50.2300">
    <property type="match status" value="2"/>
</dbReference>
<dbReference type="PROSITE" id="PS51257">
    <property type="entry name" value="PROKAR_LIPOPROTEIN"/>
    <property type="match status" value="1"/>
</dbReference>
<dbReference type="RefSeq" id="WP_065852719.1">
    <property type="nucleotide sequence ID" value="NZ_LYPC01000016.1"/>
</dbReference>
<evidence type="ECO:0000256" key="2">
    <source>
        <dbReference type="ARBA" id="ARBA00008610"/>
    </source>
</evidence>
<comment type="subcellular location">
    <subcellularLocation>
        <location evidence="1">Cell membrane</location>
        <topology evidence="1">Lipid-anchor</topology>
    </subcellularLocation>
</comment>
<accession>A0A1C1A2I1</accession>
<dbReference type="InterPro" id="IPR050957">
    <property type="entry name" value="BMP_lipoprotein"/>
</dbReference>
<organism evidence="9 10">
    <name type="scientific">Paenibacillus pectinilyticus</name>
    <dbReference type="NCBI Taxonomy" id="512399"/>
    <lineage>
        <taxon>Bacteria</taxon>
        <taxon>Bacillati</taxon>
        <taxon>Bacillota</taxon>
        <taxon>Bacilli</taxon>
        <taxon>Bacillales</taxon>
        <taxon>Paenibacillaceae</taxon>
        <taxon>Paenibacillus</taxon>
    </lineage>
</organism>